<feature type="transmembrane region" description="Helical" evidence="2">
    <location>
        <begin position="79"/>
        <end position="98"/>
    </location>
</feature>
<gene>
    <name evidence="3" type="ORF">HPS36_15885</name>
</gene>
<evidence type="ECO:0000256" key="1">
    <source>
        <dbReference type="SAM" id="MobiDB-lite"/>
    </source>
</evidence>
<proteinExistence type="predicted"/>
<organism evidence="3 4">
    <name type="scientific">Halorubrum salinarum</name>
    <dbReference type="NCBI Taxonomy" id="2739057"/>
    <lineage>
        <taxon>Archaea</taxon>
        <taxon>Methanobacteriati</taxon>
        <taxon>Methanobacteriota</taxon>
        <taxon>Stenosarchaea group</taxon>
        <taxon>Halobacteria</taxon>
        <taxon>Halobacteriales</taxon>
        <taxon>Haloferacaceae</taxon>
        <taxon>Halorubrum</taxon>
    </lineage>
</organism>
<keyword evidence="2" id="KW-0812">Transmembrane</keyword>
<evidence type="ECO:0000313" key="3">
    <source>
        <dbReference type="EMBL" id="QKG94391.1"/>
    </source>
</evidence>
<keyword evidence="3" id="KW-0614">Plasmid</keyword>
<keyword evidence="4" id="KW-1185">Reference proteome</keyword>
<evidence type="ECO:0008006" key="5">
    <source>
        <dbReference type="Google" id="ProtNLM"/>
    </source>
</evidence>
<feature type="region of interest" description="Disordered" evidence="1">
    <location>
        <begin position="106"/>
        <end position="158"/>
    </location>
</feature>
<reference evidence="3 4" key="1">
    <citation type="submission" date="2020-05" db="EMBL/GenBank/DDBJ databases">
        <title>Halorubrum RHB-C sp.nov., an extremely halophilic archaeon isolated from solar salt farm.</title>
        <authorList>
            <person name="Ho H."/>
            <person name="Danganan R.E."/>
            <person name="Dedeles G.R."/>
            <person name="Kim S.-G."/>
        </authorList>
    </citation>
    <scope>NUCLEOTIDE SEQUENCE [LARGE SCALE GENOMIC DNA]</scope>
    <source>
        <strain evidence="3 4">RHB-C</strain>
        <plasmid evidence="4">phar01</plasmid>
    </source>
</reference>
<protein>
    <recommendedName>
        <fullName evidence="5">Nickel/cobalt efflux system</fullName>
    </recommendedName>
</protein>
<keyword evidence="2" id="KW-1133">Transmembrane helix</keyword>
<dbReference type="GeneID" id="55596513"/>
<dbReference type="RefSeq" id="WP_173230969.1">
    <property type="nucleotide sequence ID" value="NZ_CP053942.1"/>
</dbReference>
<dbReference type="Proteomes" id="UP000505020">
    <property type="component" value="Plasmid pHAR01"/>
</dbReference>
<keyword evidence="2" id="KW-0472">Membrane</keyword>
<geneLocation type="plasmid" evidence="4">
    <name>phar01</name>
</geneLocation>
<dbReference type="KEGG" id="hsai:HPS36_15885"/>
<evidence type="ECO:0000256" key="2">
    <source>
        <dbReference type="SAM" id="Phobius"/>
    </source>
</evidence>
<feature type="transmembrane region" description="Helical" evidence="2">
    <location>
        <begin position="229"/>
        <end position="250"/>
    </location>
</feature>
<feature type="transmembrane region" description="Helical" evidence="2">
    <location>
        <begin position="262"/>
        <end position="283"/>
    </location>
</feature>
<evidence type="ECO:0000313" key="4">
    <source>
        <dbReference type="Proteomes" id="UP000505020"/>
    </source>
</evidence>
<name>A0A7D4BFG9_9EURY</name>
<feature type="transmembrane region" description="Helical" evidence="2">
    <location>
        <begin position="6"/>
        <end position="26"/>
    </location>
</feature>
<feature type="transmembrane region" description="Helical" evidence="2">
    <location>
        <begin position="46"/>
        <end position="73"/>
    </location>
</feature>
<sequence>MEQFTGGGLIWLFVGAIVLGTVHGILPDHGWPVAAMYSLNQERSYLHGFISGFILGFGHLVSSIFVVVAYFWALNYFDLTQIPYMSQVAGVILVILGIREYMRGGHSHDHGEGGHDHGEGGHDHGEGGHDHGEGGHDHGEGGHDHGEGGHDHDGHGESDNDGLFSKVKMFIPFLGDDTHAHDQSLEERADERGLWGITAFAFILGFAHNEEIEMIAICTGSLHCLELMFVYAMAVLIMCVSMTLLLVAGFERFEDTVKEYRSYLPVITAFVLVVMGFLFIGGLI</sequence>
<dbReference type="EMBL" id="CP053942">
    <property type="protein sequence ID" value="QKG94391.1"/>
    <property type="molecule type" value="Genomic_DNA"/>
</dbReference>
<accession>A0A7D4BFG9</accession>
<dbReference type="AlphaFoldDB" id="A0A7D4BFG9"/>